<dbReference type="KEGG" id="sinu:IMZ28_03790"/>
<dbReference type="PANTHER" id="PTHR38471:SF2">
    <property type="entry name" value="FOUR HELIX BUNDLE PROTEIN"/>
    <property type="match status" value="1"/>
</dbReference>
<organism evidence="1 2">
    <name type="scientific">Sulfurovum indicum</name>
    <dbReference type="NCBI Taxonomy" id="2779528"/>
    <lineage>
        <taxon>Bacteria</taxon>
        <taxon>Pseudomonadati</taxon>
        <taxon>Campylobacterota</taxon>
        <taxon>Epsilonproteobacteria</taxon>
        <taxon>Campylobacterales</taxon>
        <taxon>Sulfurovaceae</taxon>
        <taxon>Sulfurovum</taxon>
    </lineage>
</organism>
<dbReference type="Pfam" id="PF05635">
    <property type="entry name" value="23S_rRNA_IVP"/>
    <property type="match status" value="1"/>
</dbReference>
<evidence type="ECO:0000313" key="2">
    <source>
        <dbReference type="Proteomes" id="UP000595074"/>
    </source>
</evidence>
<dbReference type="NCBIfam" id="TIGR02436">
    <property type="entry name" value="four helix bundle protein"/>
    <property type="match status" value="1"/>
</dbReference>
<sequence length="119" mass="13771">MKCEKLDVWKKSARFSSDVYKAFKECKYFGFKDQITRTGLSIPNNIAKGMKKESPKEQVRLLDIAKGSAAEFATQTYIDRSEGRKWIEESETMLSMLSSLQKVRREKIVTRSSLHVTRN</sequence>
<dbReference type="PANTHER" id="PTHR38471">
    <property type="entry name" value="FOUR HELIX BUNDLE PROTEIN"/>
    <property type="match status" value="1"/>
</dbReference>
<evidence type="ECO:0000313" key="1">
    <source>
        <dbReference type="EMBL" id="QOR62602.1"/>
    </source>
</evidence>
<dbReference type="Gene3D" id="1.20.1440.60">
    <property type="entry name" value="23S rRNA-intervening sequence"/>
    <property type="match status" value="1"/>
</dbReference>
<dbReference type="RefSeq" id="WP_197549420.1">
    <property type="nucleotide sequence ID" value="NZ_CP063164.1"/>
</dbReference>
<dbReference type="SUPFAM" id="SSF158446">
    <property type="entry name" value="IVS-encoded protein-like"/>
    <property type="match status" value="1"/>
</dbReference>
<dbReference type="EMBL" id="CP063164">
    <property type="protein sequence ID" value="QOR62602.1"/>
    <property type="molecule type" value="Genomic_DNA"/>
</dbReference>
<gene>
    <name evidence="1" type="ORF">IMZ28_03790</name>
</gene>
<protein>
    <submittedName>
        <fullName evidence="1">Four helix bundle protein</fullName>
    </submittedName>
</protein>
<dbReference type="InterPro" id="IPR036583">
    <property type="entry name" value="23S_rRNA_IVS_sf"/>
</dbReference>
<accession>A0A7M1S683</accession>
<name>A0A7M1S683_9BACT</name>
<dbReference type="InterPro" id="IPR012657">
    <property type="entry name" value="23S_rRNA-intervening_sequence"/>
</dbReference>
<proteinExistence type="predicted"/>
<dbReference type="Proteomes" id="UP000595074">
    <property type="component" value="Chromosome"/>
</dbReference>
<keyword evidence="2" id="KW-1185">Reference proteome</keyword>
<dbReference type="AlphaFoldDB" id="A0A7M1S683"/>
<reference evidence="1 2" key="1">
    <citation type="submission" date="2020-10" db="EMBL/GenBank/DDBJ databases">
        <title>The genome of sulfurovum sp.</title>
        <authorList>
            <person name="Xie S."/>
            <person name="Shao Z."/>
            <person name="Jiang L."/>
        </authorList>
    </citation>
    <scope>NUCLEOTIDE SEQUENCE [LARGE SCALE GENOMIC DNA]</scope>
    <source>
        <strain evidence="1 2">ST-419</strain>
    </source>
</reference>